<organism evidence="1">
    <name type="scientific">bioreactor metagenome</name>
    <dbReference type="NCBI Taxonomy" id="1076179"/>
    <lineage>
        <taxon>unclassified sequences</taxon>
        <taxon>metagenomes</taxon>
        <taxon>ecological metagenomes</taxon>
    </lineage>
</organism>
<comment type="caution">
    <text evidence="1">The sequence shown here is derived from an EMBL/GenBank/DDBJ whole genome shotgun (WGS) entry which is preliminary data.</text>
</comment>
<proteinExistence type="predicted"/>
<reference evidence="1" key="1">
    <citation type="submission" date="2019-08" db="EMBL/GenBank/DDBJ databases">
        <authorList>
            <person name="Kucharzyk K."/>
            <person name="Murdoch R.W."/>
            <person name="Higgins S."/>
            <person name="Loffler F."/>
        </authorList>
    </citation>
    <scope>NUCLEOTIDE SEQUENCE</scope>
</reference>
<evidence type="ECO:0000313" key="1">
    <source>
        <dbReference type="EMBL" id="MPN10018.1"/>
    </source>
</evidence>
<protein>
    <submittedName>
        <fullName evidence="1">Uncharacterized protein</fullName>
    </submittedName>
</protein>
<sequence length="35" mass="3692">MADGQSVDALIDQILVRLPAPARSADVTGKEARRA</sequence>
<accession>A0A645F6M2</accession>
<dbReference type="EMBL" id="VSSQ01056162">
    <property type="protein sequence ID" value="MPN10018.1"/>
    <property type="molecule type" value="Genomic_DNA"/>
</dbReference>
<dbReference type="AlphaFoldDB" id="A0A645F6M2"/>
<gene>
    <name evidence="1" type="ORF">SDC9_157311</name>
</gene>
<name>A0A645F6M2_9ZZZZ</name>